<evidence type="ECO:0000259" key="3">
    <source>
        <dbReference type="Pfam" id="PF00676"/>
    </source>
</evidence>
<comment type="function">
    <text evidence="2">The branched-chain alpha-keto dehydrogenase complex catalyzes the overall conversion of alpha-keto acids to acyl-CoA and CO(2). It contains multiple copies of three enzymatic components: branched-chain alpha-keto acid decarboxylase (E1), lipoamide acyltransferase (E2) and lipoamide dehydrogenase (E3).</text>
</comment>
<keyword evidence="5" id="KW-1185">Reference proteome</keyword>
<dbReference type="PANTHER" id="PTHR43380">
    <property type="entry name" value="2-OXOISOVALERATE DEHYDROGENASE SUBUNIT ALPHA, MITOCHONDRIAL"/>
    <property type="match status" value="1"/>
</dbReference>
<dbReference type="Gene3D" id="3.40.50.970">
    <property type="match status" value="1"/>
</dbReference>
<dbReference type="GO" id="GO:0009083">
    <property type="term" value="P:branched-chain amino acid catabolic process"/>
    <property type="evidence" value="ECO:0007669"/>
    <property type="project" value="TreeGrafter"/>
</dbReference>
<dbReference type="OrthoDB" id="3845at2759"/>
<proteinExistence type="inferred from homology"/>
<comment type="catalytic activity">
    <reaction evidence="2">
        <text>N(6)-[(R)-lipoyl]-L-lysyl-[protein] + 3-methyl-2-oxobutanoate + H(+) = N(6)-[(R)-S(8)-2-methylpropanoyldihydrolipoyl]-L-lysyl-[protein] + CO2</text>
        <dbReference type="Rhea" id="RHEA:13457"/>
        <dbReference type="Rhea" id="RHEA-COMP:10474"/>
        <dbReference type="Rhea" id="RHEA-COMP:10497"/>
        <dbReference type="ChEBI" id="CHEBI:11851"/>
        <dbReference type="ChEBI" id="CHEBI:15378"/>
        <dbReference type="ChEBI" id="CHEBI:16526"/>
        <dbReference type="ChEBI" id="CHEBI:83099"/>
        <dbReference type="ChEBI" id="CHEBI:83142"/>
        <dbReference type="EC" id="1.2.4.4"/>
    </reaction>
</comment>
<dbReference type="InParanoid" id="A0A168L1S7"/>
<dbReference type="Pfam" id="PF00676">
    <property type="entry name" value="E1_dh"/>
    <property type="match status" value="1"/>
</dbReference>
<evidence type="ECO:0000256" key="1">
    <source>
        <dbReference type="ARBA" id="ARBA00023002"/>
    </source>
</evidence>
<protein>
    <recommendedName>
        <fullName evidence="2">2-oxoisovalerate dehydrogenase subunit alpha</fullName>
        <ecNumber evidence="2">1.2.4.4</ecNumber>
    </recommendedName>
    <alternativeName>
        <fullName evidence="2">Branched-chain alpha-keto acid dehydrogenase E1 component alpha chain</fullName>
    </alternativeName>
</protein>
<sequence length="263" mass="28961">MAARLLSRGSVFSVVQRTHLLRGTPTSIAARSLFQSAPNSIESASLDSTLPTFSSSTNYGFTSKMNFVDSLATMEAYRVMTPEGKLLDPSHQPADLSPEKVKHLYKIMVQLNTMDQIMYEAQRQGRFSFYMTHYGEEALLGVAAALDATDIVHGQYREAYTLLYRGFTMEECMDQCFANVADGGKGRQMPVHYTSQQHHFQSISSPLATQIPQAAGSAYALKREGSGDRCSVCFFGEGAASEGDFHAGMNMASTLRCPVIFVW</sequence>
<evidence type="ECO:0000313" key="4">
    <source>
        <dbReference type="EMBL" id="SAL95871.1"/>
    </source>
</evidence>
<accession>A0A168L1S7</accession>
<keyword evidence="2" id="KW-0786">Thiamine pyrophosphate</keyword>
<dbReference type="SUPFAM" id="SSF52518">
    <property type="entry name" value="Thiamin diphosphate-binding fold (THDP-binding)"/>
    <property type="match status" value="1"/>
</dbReference>
<dbReference type="STRING" id="4829.A0A168L1S7"/>
<gene>
    <name evidence="4" type="primary">ABSGL_01212.1 scaffold 1223</name>
</gene>
<dbReference type="EMBL" id="LT550481">
    <property type="protein sequence ID" value="SAL95871.1"/>
    <property type="molecule type" value="Genomic_DNA"/>
</dbReference>
<comment type="similarity">
    <text evidence="2">Belongs to the BCKDHA family.</text>
</comment>
<comment type="cofactor">
    <cofactor evidence="2">
        <name>thiamine diphosphate</name>
        <dbReference type="ChEBI" id="CHEBI:58937"/>
    </cofactor>
</comment>
<dbReference type="PANTHER" id="PTHR43380:SF1">
    <property type="entry name" value="2-OXOISOVALERATE DEHYDROGENASE SUBUNIT ALPHA, MITOCHONDRIAL"/>
    <property type="match status" value="1"/>
</dbReference>
<dbReference type="InterPro" id="IPR029061">
    <property type="entry name" value="THDP-binding"/>
</dbReference>
<organism evidence="4">
    <name type="scientific">Absidia glauca</name>
    <name type="common">Pin mould</name>
    <dbReference type="NCBI Taxonomy" id="4829"/>
    <lineage>
        <taxon>Eukaryota</taxon>
        <taxon>Fungi</taxon>
        <taxon>Fungi incertae sedis</taxon>
        <taxon>Mucoromycota</taxon>
        <taxon>Mucoromycotina</taxon>
        <taxon>Mucoromycetes</taxon>
        <taxon>Mucorales</taxon>
        <taxon>Cunninghamellaceae</taxon>
        <taxon>Absidia</taxon>
    </lineage>
</organism>
<keyword evidence="1 2" id="KW-0560">Oxidoreductase</keyword>
<evidence type="ECO:0000313" key="5">
    <source>
        <dbReference type="Proteomes" id="UP000078561"/>
    </source>
</evidence>
<reference evidence="4" key="1">
    <citation type="submission" date="2016-04" db="EMBL/GenBank/DDBJ databases">
        <authorList>
            <person name="Evans L.H."/>
            <person name="Alamgir A."/>
            <person name="Owens N."/>
            <person name="Weber N.D."/>
            <person name="Virtaneva K."/>
            <person name="Barbian K."/>
            <person name="Babar A."/>
            <person name="Rosenke K."/>
        </authorList>
    </citation>
    <scope>NUCLEOTIDE SEQUENCE [LARGE SCALE GENOMIC DNA]</scope>
    <source>
        <strain evidence="4">CBS 101.48</strain>
    </source>
</reference>
<feature type="domain" description="Dehydrogenase E1 component" evidence="3">
    <location>
        <begin position="105"/>
        <end position="262"/>
    </location>
</feature>
<dbReference type="EC" id="1.2.4.4" evidence="2"/>
<dbReference type="AlphaFoldDB" id="A0A168L1S7"/>
<dbReference type="InterPro" id="IPR050771">
    <property type="entry name" value="Alpha-ketoacid_DH_E1_comp"/>
</dbReference>
<name>A0A168L1S7_ABSGL</name>
<evidence type="ECO:0000256" key="2">
    <source>
        <dbReference type="RuleBase" id="RU365014"/>
    </source>
</evidence>
<dbReference type="Proteomes" id="UP000078561">
    <property type="component" value="Unassembled WGS sequence"/>
</dbReference>
<dbReference type="GO" id="GO:0003863">
    <property type="term" value="F:branched-chain 2-oxo acid dehydrogenase activity"/>
    <property type="evidence" value="ECO:0007669"/>
    <property type="project" value="UniProtKB-EC"/>
</dbReference>
<dbReference type="InterPro" id="IPR001017">
    <property type="entry name" value="DH_E1"/>
</dbReference>